<feature type="transmembrane region" description="Helical" evidence="1">
    <location>
        <begin position="65"/>
        <end position="84"/>
    </location>
</feature>
<accession>A0A645A9K9</accession>
<comment type="caution">
    <text evidence="2">The sequence shown here is derived from an EMBL/GenBank/DDBJ whole genome shotgun (WGS) entry which is preliminary data.</text>
</comment>
<keyword evidence="1" id="KW-0472">Membrane</keyword>
<evidence type="ECO:0000256" key="1">
    <source>
        <dbReference type="SAM" id="Phobius"/>
    </source>
</evidence>
<keyword evidence="1" id="KW-0812">Transmembrane</keyword>
<reference evidence="2" key="1">
    <citation type="submission" date="2019-08" db="EMBL/GenBank/DDBJ databases">
        <authorList>
            <person name="Kucharzyk K."/>
            <person name="Murdoch R.W."/>
            <person name="Higgins S."/>
            <person name="Loffler F."/>
        </authorList>
    </citation>
    <scope>NUCLEOTIDE SEQUENCE</scope>
</reference>
<feature type="transmembrane region" description="Helical" evidence="1">
    <location>
        <begin position="28"/>
        <end position="53"/>
    </location>
</feature>
<feature type="transmembrane region" description="Helical" evidence="1">
    <location>
        <begin position="110"/>
        <end position="130"/>
    </location>
</feature>
<dbReference type="AlphaFoldDB" id="A0A645A9K9"/>
<keyword evidence="1" id="KW-1133">Transmembrane helix</keyword>
<sequence>MWHSIKYLYYKLFKLFVRINGEDDSPEYTAMFTVGLLFFFNILSIASIINLVYQFTTYPSISRTNFFVLFGLPYYIIFYFIFIFKGKYKRIINEFIDESEDDRKKGRRKVISYLLFSFLLVVLSLILVGVGHPKL</sequence>
<proteinExistence type="predicted"/>
<evidence type="ECO:0000313" key="2">
    <source>
        <dbReference type="EMBL" id="MPM49388.1"/>
    </source>
</evidence>
<gene>
    <name evidence="2" type="ORF">SDC9_96117</name>
</gene>
<name>A0A645A9K9_9ZZZZ</name>
<dbReference type="EMBL" id="VSSQ01012504">
    <property type="protein sequence ID" value="MPM49388.1"/>
    <property type="molecule type" value="Genomic_DNA"/>
</dbReference>
<organism evidence="2">
    <name type="scientific">bioreactor metagenome</name>
    <dbReference type="NCBI Taxonomy" id="1076179"/>
    <lineage>
        <taxon>unclassified sequences</taxon>
        <taxon>metagenomes</taxon>
        <taxon>ecological metagenomes</taxon>
    </lineage>
</organism>
<protein>
    <submittedName>
        <fullName evidence="2">Uncharacterized protein</fullName>
    </submittedName>
</protein>